<feature type="region of interest" description="Disordered" evidence="1">
    <location>
        <begin position="83"/>
        <end position="139"/>
    </location>
</feature>
<evidence type="ECO:0000256" key="1">
    <source>
        <dbReference type="SAM" id="MobiDB-lite"/>
    </source>
</evidence>
<keyword evidence="3" id="KW-1185">Reference proteome</keyword>
<proteinExistence type="predicted"/>
<gene>
    <name evidence="2" type="ORF">CCAM_LOCUS15522</name>
</gene>
<reference evidence="2 3" key="1">
    <citation type="submission" date="2018-04" db="EMBL/GenBank/DDBJ databases">
        <authorList>
            <person name="Vogel A."/>
        </authorList>
    </citation>
    <scope>NUCLEOTIDE SEQUENCE [LARGE SCALE GENOMIC DNA]</scope>
</reference>
<evidence type="ECO:0000313" key="3">
    <source>
        <dbReference type="Proteomes" id="UP000595140"/>
    </source>
</evidence>
<organism evidence="2 3">
    <name type="scientific">Cuscuta campestris</name>
    <dbReference type="NCBI Taxonomy" id="132261"/>
    <lineage>
        <taxon>Eukaryota</taxon>
        <taxon>Viridiplantae</taxon>
        <taxon>Streptophyta</taxon>
        <taxon>Embryophyta</taxon>
        <taxon>Tracheophyta</taxon>
        <taxon>Spermatophyta</taxon>
        <taxon>Magnoliopsida</taxon>
        <taxon>eudicotyledons</taxon>
        <taxon>Gunneridae</taxon>
        <taxon>Pentapetalae</taxon>
        <taxon>asterids</taxon>
        <taxon>lamiids</taxon>
        <taxon>Solanales</taxon>
        <taxon>Convolvulaceae</taxon>
        <taxon>Cuscuteae</taxon>
        <taxon>Cuscuta</taxon>
        <taxon>Cuscuta subgen. Grammica</taxon>
        <taxon>Cuscuta sect. Cleistogrammica</taxon>
    </lineage>
</organism>
<dbReference type="AlphaFoldDB" id="A0A484LBZ7"/>
<feature type="compositionally biased region" description="Polar residues" evidence="1">
    <location>
        <begin position="112"/>
        <end position="122"/>
    </location>
</feature>
<protein>
    <submittedName>
        <fullName evidence="2">Uncharacterized protein</fullName>
    </submittedName>
</protein>
<dbReference type="Proteomes" id="UP000595140">
    <property type="component" value="Unassembled WGS sequence"/>
</dbReference>
<evidence type="ECO:0000313" key="2">
    <source>
        <dbReference type="EMBL" id="VFQ73746.1"/>
    </source>
</evidence>
<name>A0A484LBZ7_9ASTE</name>
<accession>A0A484LBZ7</accession>
<dbReference type="EMBL" id="OOIL02001251">
    <property type="protein sequence ID" value="VFQ73746.1"/>
    <property type="molecule type" value="Genomic_DNA"/>
</dbReference>
<sequence>MGRPWAPLQPGIFLALPPPPPAMVRKMSYLSSVHRLPKTLQNQQQRASLDCRLSSFPGSNIERSFREAVELIRSSSFQQTNVRPRVPPLATLGPTYETWSSSSQARRKRVRSSTPPQGSGESASVAIRTAGDEPPTRTRSLPVCLTLTFARPISLRTTRLGPEGTSNIASARCINSGRFTPMWSKVLLGSLC</sequence>